<sequence>MDEGAIEPSSSTGAGIDPARARRPAVRERLGAVALYFGYRALAALLLATPPSVLAAGIVGGDPRGDALLFEPGGLMLLEAGRAAAVAAAPLAAQLGVGALLVAAVGLIPLAALIDALSRAAPASIQATSGRVARALGPLALLWGAALAAEVAAAALVLLPGMKLCASLALTPRGRDLAALGVAAAALVPVAALGVLHDLARVAAVAEQRGLHAAVTRGLAALLASPLAAAWAYAWRGALVIIALACGAWGMHVVGVSTGPRVAVAFGAGLAALAVAALLRASWLAAAVRLLDRAAPAEDAGDDGRPTAGEDAAR</sequence>
<name>A0A4P2PYJ2_SORCE</name>
<keyword evidence="2" id="KW-0472">Membrane</keyword>
<evidence type="ECO:0000256" key="1">
    <source>
        <dbReference type="SAM" id="MobiDB-lite"/>
    </source>
</evidence>
<evidence type="ECO:0000313" key="3">
    <source>
        <dbReference type="EMBL" id="AUX21658.1"/>
    </source>
</evidence>
<proteinExistence type="predicted"/>
<organism evidence="3 4">
    <name type="scientific">Sorangium cellulosum</name>
    <name type="common">Polyangium cellulosum</name>
    <dbReference type="NCBI Taxonomy" id="56"/>
    <lineage>
        <taxon>Bacteria</taxon>
        <taxon>Pseudomonadati</taxon>
        <taxon>Myxococcota</taxon>
        <taxon>Polyangia</taxon>
        <taxon>Polyangiales</taxon>
        <taxon>Polyangiaceae</taxon>
        <taxon>Sorangium</taxon>
    </lineage>
</organism>
<keyword evidence="2" id="KW-0812">Transmembrane</keyword>
<keyword evidence="2" id="KW-1133">Transmembrane helix</keyword>
<dbReference type="AlphaFoldDB" id="A0A4P2PYJ2"/>
<dbReference type="Proteomes" id="UP000295781">
    <property type="component" value="Chromosome"/>
</dbReference>
<feature type="transmembrane region" description="Helical" evidence="2">
    <location>
        <begin position="211"/>
        <end position="232"/>
    </location>
</feature>
<feature type="transmembrane region" description="Helical" evidence="2">
    <location>
        <begin position="263"/>
        <end position="283"/>
    </location>
</feature>
<dbReference type="EMBL" id="CP012670">
    <property type="protein sequence ID" value="AUX21658.1"/>
    <property type="molecule type" value="Genomic_DNA"/>
</dbReference>
<feature type="transmembrane region" description="Helical" evidence="2">
    <location>
        <begin position="135"/>
        <end position="157"/>
    </location>
</feature>
<feature type="transmembrane region" description="Helical" evidence="2">
    <location>
        <begin position="91"/>
        <end position="114"/>
    </location>
</feature>
<evidence type="ECO:0000256" key="2">
    <source>
        <dbReference type="SAM" id="Phobius"/>
    </source>
</evidence>
<feature type="region of interest" description="Disordered" evidence="1">
    <location>
        <begin position="1"/>
        <end position="20"/>
    </location>
</feature>
<protein>
    <submittedName>
        <fullName evidence="3">Uncharacterized protein</fullName>
    </submittedName>
</protein>
<accession>A0A4P2PYJ2</accession>
<reference evidence="3 4" key="1">
    <citation type="submission" date="2015-09" db="EMBL/GenBank/DDBJ databases">
        <title>Sorangium comparison.</title>
        <authorList>
            <person name="Zaburannyi N."/>
            <person name="Bunk B."/>
            <person name="Overmann J."/>
            <person name="Mueller R."/>
        </authorList>
    </citation>
    <scope>NUCLEOTIDE SEQUENCE [LARGE SCALE GENOMIC DNA]</scope>
    <source>
        <strain evidence="3 4">So ceGT47</strain>
    </source>
</reference>
<evidence type="ECO:0000313" key="4">
    <source>
        <dbReference type="Proteomes" id="UP000295781"/>
    </source>
</evidence>
<feature type="transmembrane region" description="Helical" evidence="2">
    <location>
        <begin position="30"/>
        <end position="48"/>
    </location>
</feature>
<feature type="transmembrane region" description="Helical" evidence="2">
    <location>
        <begin position="177"/>
        <end position="199"/>
    </location>
</feature>
<gene>
    <name evidence="3" type="ORF">SOCEGT47_021440</name>
</gene>